<evidence type="ECO:0000313" key="1">
    <source>
        <dbReference type="EMBL" id="OFI33346.1"/>
    </source>
</evidence>
<keyword evidence="2" id="KW-1185">Reference proteome</keyword>
<protein>
    <recommendedName>
        <fullName evidence="3">VOC domain-containing protein</fullName>
    </recommendedName>
</protein>
<sequence length="299" mass="33383">MPHTSTRLQQHSGFTATLICPQLEPVLAAYQTVFNLEAGAISTLSSLITDAWNKPELANKRYTVLRNHAGEPWLRIIELPDATTPIPVNYFGWMALQLGINNLSAILPELVKHDFHIIGEPLFQDLGQQLEIYQCIGPAGEVLYLADNQQLCHVLSSSAYRHNNLLMPVLATSNRQHSADFYAILSSTARRYRDSRLTVVSRALNKSIDSTYPVASIPFGNSSILEINEIKALSSMPSAPQPLPSGLGMLTLNVYDLSLIANLTYQQIYRIEDDFYQGRRAVLLQGPEGEWVECIEQQM</sequence>
<comment type="caution">
    <text evidence="1">The sequence shown here is derived from an EMBL/GenBank/DDBJ whole genome shotgun (WGS) entry which is preliminary data.</text>
</comment>
<dbReference type="EMBL" id="MJIC01000015">
    <property type="protein sequence ID" value="OFI33346.1"/>
    <property type="molecule type" value="Genomic_DNA"/>
</dbReference>
<dbReference type="SUPFAM" id="SSF54593">
    <property type="entry name" value="Glyoxalase/Bleomycin resistance protein/Dihydroxybiphenyl dioxygenase"/>
    <property type="match status" value="1"/>
</dbReference>
<name>A0A1E8FC32_9ALTE</name>
<dbReference type="InterPro" id="IPR029068">
    <property type="entry name" value="Glyas_Bleomycin-R_OHBP_Dase"/>
</dbReference>
<dbReference type="Proteomes" id="UP000176037">
    <property type="component" value="Unassembled WGS sequence"/>
</dbReference>
<gene>
    <name evidence="1" type="ORF">BFC17_03535</name>
</gene>
<reference evidence="1 2" key="1">
    <citation type="submission" date="2016-09" db="EMBL/GenBank/DDBJ databases">
        <title>Alteromonas lipolytica, a new species isolated from sea water.</title>
        <authorList>
            <person name="Wu Y.-H."/>
            <person name="Cheng H."/>
            <person name="Xu X.-W."/>
        </authorList>
    </citation>
    <scope>NUCLEOTIDE SEQUENCE [LARGE SCALE GENOMIC DNA]</scope>
    <source>
        <strain evidence="1 2">JW12</strain>
    </source>
</reference>
<proteinExistence type="predicted"/>
<evidence type="ECO:0008006" key="3">
    <source>
        <dbReference type="Google" id="ProtNLM"/>
    </source>
</evidence>
<accession>A0A1E8FC32</accession>
<dbReference type="AlphaFoldDB" id="A0A1E8FC32"/>
<dbReference type="STRING" id="1856405.BFC17_03535"/>
<dbReference type="OrthoDB" id="7545296at2"/>
<evidence type="ECO:0000313" key="2">
    <source>
        <dbReference type="Proteomes" id="UP000176037"/>
    </source>
</evidence>
<dbReference type="RefSeq" id="WP_070177722.1">
    <property type="nucleotide sequence ID" value="NZ_BMJR01000002.1"/>
</dbReference>
<organism evidence="1 2">
    <name type="scientific">Alteromonas lipolytica</name>
    <dbReference type="NCBI Taxonomy" id="1856405"/>
    <lineage>
        <taxon>Bacteria</taxon>
        <taxon>Pseudomonadati</taxon>
        <taxon>Pseudomonadota</taxon>
        <taxon>Gammaproteobacteria</taxon>
        <taxon>Alteromonadales</taxon>
        <taxon>Alteromonadaceae</taxon>
        <taxon>Alteromonas/Salinimonas group</taxon>
        <taxon>Alteromonas</taxon>
    </lineage>
</organism>